<sequence>MEASVRSAASTIMTRPGTRPSTFMVAGSAIMPAPTMVVDRLNTAPAKEAPLNSWNAASSPSAAGSSRFVGSSGSLPSGKRSVGPPMVIFEEQSSGFLRSSGINCTESNDLWRVHSKGLKKARIFASVAHS</sequence>
<dbReference type="AlphaFoldDB" id="A0A0A8YYX9"/>
<name>A0A0A8YYX9_ARUDO</name>
<organism evidence="2">
    <name type="scientific">Arundo donax</name>
    <name type="common">Giant reed</name>
    <name type="synonym">Donax arundinaceus</name>
    <dbReference type="NCBI Taxonomy" id="35708"/>
    <lineage>
        <taxon>Eukaryota</taxon>
        <taxon>Viridiplantae</taxon>
        <taxon>Streptophyta</taxon>
        <taxon>Embryophyta</taxon>
        <taxon>Tracheophyta</taxon>
        <taxon>Spermatophyta</taxon>
        <taxon>Magnoliopsida</taxon>
        <taxon>Liliopsida</taxon>
        <taxon>Poales</taxon>
        <taxon>Poaceae</taxon>
        <taxon>PACMAD clade</taxon>
        <taxon>Arundinoideae</taxon>
        <taxon>Arundineae</taxon>
        <taxon>Arundo</taxon>
    </lineage>
</organism>
<reference evidence="2" key="1">
    <citation type="submission" date="2014-09" db="EMBL/GenBank/DDBJ databases">
        <authorList>
            <person name="Magalhaes I.L.F."/>
            <person name="Oliveira U."/>
            <person name="Santos F.R."/>
            <person name="Vidigal T.H.D.A."/>
            <person name="Brescovit A.D."/>
            <person name="Santos A.J."/>
        </authorList>
    </citation>
    <scope>NUCLEOTIDE SEQUENCE</scope>
    <source>
        <tissue evidence="2">Shoot tissue taken approximately 20 cm above the soil surface</tissue>
    </source>
</reference>
<reference evidence="2" key="2">
    <citation type="journal article" date="2015" name="Data Brief">
        <title>Shoot transcriptome of the giant reed, Arundo donax.</title>
        <authorList>
            <person name="Barrero R.A."/>
            <person name="Guerrero F.D."/>
            <person name="Moolhuijzen P."/>
            <person name="Goolsby J.A."/>
            <person name="Tidwell J."/>
            <person name="Bellgard S.E."/>
            <person name="Bellgard M.I."/>
        </authorList>
    </citation>
    <scope>NUCLEOTIDE SEQUENCE</scope>
    <source>
        <tissue evidence="2">Shoot tissue taken approximately 20 cm above the soil surface</tissue>
    </source>
</reference>
<evidence type="ECO:0000313" key="2">
    <source>
        <dbReference type="EMBL" id="JAD29675.1"/>
    </source>
</evidence>
<proteinExistence type="predicted"/>
<protein>
    <submittedName>
        <fullName evidence="2">Uncharacterized protein</fullName>
    </submittedName>
</protein>
<feature type="region of interest" description="Disordered" evidence="1">
    <location>
        <begin position="48"/>
        <end position="83"/>
    </location>
</feature>
<evidence type="ECO:0000256" key="1">
    <source>
        <dbReference type="SAM" id="MobiDB-lite"/>
    </source>
</evidence>
<accession>A0A0A8YYX9</accession>
<feature type="compositionally biased region" description="Low complexity" evidence="1">
    <location>
        <begin position="49"/>
        <end position="66"/>
    </location>
</feature>
<dbReference type="EMBL" id="GBRH01268220">
    <property type="protein sequence ID" value="JAD29675.1"/>
    <property type="molecule type" value="Transcribed_RNA"/>
</dbReference>